<gene>
    <name evidence="1" type="ORF">GCM10010319_58770</name>
</gene>
<comment type="caution">
    <text evidence="1">The sequence shown here is derived from an EMBL/GenBank/DDBJ whole genome shotgun (WGS) entry which is preliminary data.</text>
</comment>
<proteinExistence type="predicted"/>
<evidence type="ECO:0000313" key="2">
    <source>
        <dbReference type="Proteomes" id="UP001500063"/>
    </source>
</evidence>
<organism evidence="1 2">
    <name type="scientific">Streptomyces blastmyceticus</name>
    <dbReference type="NCBI Taxonomy" id="68180"/>
    <lineage>
        <taxon>Bacteria</taxon>
        <taxon>Bacillati</taxon>
        <taxon>Actinomycetota</taxon>
        <taxon>Actinomycetes</taxon>
        <taxon>Kitasatosporales</taxon>
        <taxon>Streptomycetaceae</taxon>
        <taxon>Streptomyces</taxon>
    </lineage>
</organism>
<protein>
    <submittedName>
        <fullName evidence="1">Uncharacterized protein</fullName>
    </submittedName>
</protein>
<accession>A0ABN0XUC7</accession>
<name>A0ABN0XUC7_9ACTN</name>
<keyword evidence="2" id="KW-1185">Reference proteome</keyword>
<reference evidence="1 2" key="1">
    <citation type="journal article" date="2019" name="Int. J. Syst. Evol. Microbiol.">
        <title>The Global Catalogue of Microorganisms (GCM) 10K type strain sequencing project: providing services to taxonomists for standard genome sequencing and annotation.</title>
        <authorList>
            <consortium name="The Broad Institute Genomics Platform"/>
            <consortium name="The Broad Institute Genome Sequencing Center for Infectious Disease"/>
            <person name="Wu L."/>
            <person name="Ma J."/>
        </authorList>
    </citation>
    <scope>NUCLEOTIDE SEQUENCE [LARGE SCALE GENOMIC DNA]</scope>
    <source>
        <strain evidence="1 2">JCM 4565</strain>
    </source>
</reference>
<sequence length="80" mass="9253">MEQIPVPWGMEQVPVSSERVREGDWVLHRGAWCRVRDMRRSEHGRVLHFKGHPPKTVDGPLTIARKTAYPGQWAKRGIAR</sequence>
<evidence type="ECO:0000313" key="1">
    <source>
        <dbReference type="EMBL" id="GAA0372780.1"/>
    </source>
</evidence>
<dbReference type="EMBL" id="BAAABW010000028">
    <property type="protein sequence ID" value="GAA0372780.1"/>
    <property type="molecule type" value="Genomic_DNA"/>
</dbReference>
<dbReference type="Proteomes" id="UP001500063">
    <property type="component" value="Unassembled WGS sequence"/>
</dbReference>